<name>A0A0D3K5Z9_EMIH1</name>
<dbReference type="Proteomes" id="UP000013827">
    <property type="component" value="Unassembled WGS sequence"/>
</dbReference>
<accession>A0A0D3K5Z9</accession>
<dbReference type="PaxDb" id="2903-EOD31184"/>
<organism evidence="1 2">
    <name type="scientific">Emiliania huxleyi (strain CCMP1516)</name>
    <dbReference type="NCBI Taxonomy" id="280463"/>
    <lineage>
        <taxon>Eukaryota</taxon>
        <taxon>Haptista</taxon>
        <taxon>Haptophyta</taxon>
        <taxon>Prymnesiophyceae</taxon>
        <taxon>Isochrysidales</taxon>
        <taxon>Noelaerhabdaceae</taxon>
        <taxon>Emiliania</taxon>
    </lineage>
</organism>
<evidence type="ECO:0000313" key="1">
    <source>
        <dbReference type="EnsemblProtists" id="EOD31184"/>
    </source>
</evidence>
<dbReference type="RefSeq" id="XP_005783613.1">
    <property type="nucleotide sequence ID" value="XM_005783556.1"/>
</dbReference>
<dbReference type="KEGG" id="ehx:EMIHUDRAFT_449697"/>
<reference evidence="2" key="1">
    <citation type="journal article" date="2013" name="Nature">
        <title>Pan genome of the phytoplankton Emiliania underpins its global distribution.</title>
        <authorList>
            <person name="Read B.A."/>
            <person name="Kegel J."/>
            <person name="Klute M.J."/>
            <person name="Kuo A."/>
            <person name="Lefebvre S.C."/>
            <person name="Maumus F."/>
            <person name="Mayer C."/>
            <person name="Miller J."/>
            <person name="Monier A."/>
            <person name="Salamov A."/>
            <person name="Young J."/>
            <person name="Aguilar M."/>
            <person name="Claverie J.M."/>
            <person name="Frickenhaus S."/>
            <person name="Gonzalez K."/>
            <person name="Herman E.K."/>
            <person name="Lin Y.C."/>
            <person name="Napier J."/>
            <person name="Ogata H."/>
            <person name="Sarno A.F."/>
            <person name="Shmutz J."/>
            <person name="Schroeder D."/>
            <person name="de Vargas C."/>
            <person name="Verret F."/>
            <person name="von Dassow P."/>
            <person name="Valentin K."/>
            <person name="Van de Peer Y."/>
            <person name="Wheeler G."/>
            <person name="Dacks J.B."/>
            <person name="Delwiche C.F."/>
            <person name="Dyhrman S.T."/>
            <person name="Glockner G."/>
            <person name="John U."/>
            <person name="Richards T."/>
            <person name="Worden A.Z."/>
            <person name="Zhang X."/>
            <person name="Grigoriev I.V."/>
            <person name="Allen A.E."/>
            <person name="Bidle K."/>
            <person name="Borodovsky M."/>
            <person name="Bowler C."/>
            <person name="Brownlee C."/>
            <person name="Cock J.M."/>
            <person name="Elias M."/>
            <person name="Gladyshev V.N."/>
            <person name="Groth M."/>
            <person name="Guda C."/>
            <person name="Hadaegh A."/>
            <person name="Iglesias-Rodriguez M.D."/>
            <person name="Jenkins J."/>
            <person name="Jones B.M."/>
            <person name="Lawson T."/>
            <person name="Leese F."/>
            <person name="Lindquist E."/>
            <person name="Lobanov A."/>
            <person name="Lomsadze A."/>
            <person name="Malik S.B."/>
            <person name="Marsh M.E."/>
            <person name="Mackinder L."/>
            <person name="Mock T."/>
            <person name="Mueller-Roeber B."/>
            <person name="Pagarete A."/>
            <person name="Parker M."/>
            <person name="Probert I."/>
            <person name="Quesneville H."/>
            <person name="Raines C."/>
            <person name="Rensing S.A."/>
            <person name="Riano-Pachon D.M."/>
            <person name="Richier S."/>
            <person name="Rokitta S."/>
            <person name="Shiraiwa Y."/>
            <person name="Soanes D.M."/>
            <person name="van der Giezen M."/>
            <person name="Wahlund T.M."/>
            <person name="Williams B."/>
            <person name="Wilson W."/>
            <person name="Wolfe G."/>
            <person name="Wurch L.L."/>
        </authorList>
    </citation>
    <scope>NUCLEOTIDE SEQUENCE</scope>
</reference>
<keyword evidence="2" id="KW-1185">Reference proteome</keyword>
<proteinExistence type="predicted"/>
<dbReference type="GeneID" id="17276457"/>
<reference evidence="1" key="2">
    <citation type="submission" date="2024-10" db="UniProtKB">
        <authorList>
            <consortium name="EnsemblProtists"/>
        </authorList>
    </citation>
    <scope>IDENTIFICATION</scope>
</reference>
<protein>
    <submittedName>
        <fullName evidence="1">Uncharacterized protein</fullName>
    </submittedName>
</protein>
<evidence type="ECO:0000313" key="2">
    <source>
        <dbReference type="Proteomes" id="UP000013827"/>
    </source>
</evidence>
<dbReference type="EnsemblProtists" id="EOD31184">
    <property type="protein sequence ID" value="EOD31184"/>
    <property type="gene ID" value="EMIHUDRAFT_449697"/>
</dbReference>
<sequence length="941" mass="100775">MAARLLAGGCTDSYEAACEALVRARQGSILRALRLAQLEVARLLRRGVAEEPLSREALLAHPAVAALHGTLAKLDGLEANGSLYGMFAGRFDRDEGGLVLAQRAAAVALQWQLRAAALEALVCEAQQPVDGAAAALTALSELLSLGVSKGGQGWGNMAARLLADGCPKEYAAAVEKVLHARQCSILRALRLAHDEVESLLRRGVAEPLSHEELLAHPAVAALHGTLAKLDGLEASGSLYGMFAGRFDRDEGGLVLAQRAAAVALQWQLRAAALEALVCEAQQPVDGAAAALTALRELLSLGGNMAARLLADGCPKEYAAAVEKVLHARQGSILRALRLAHDEVESLLRRGVAEPLSREALLAHPAVTALHGTLTKLDDLEASRSLYGMFAGRDAAPAAEVPFEAPSEEDPDDAQLQLELEQLDEIGIGTWNGPVCRERLRLAVLAARLEALHANPGRWARLLKRLSSGYAMRRGLDEAKKELQRRIASHTRKRTTTLDPAAHAHICKTMLAELSAPMRRESEAPFDGVELLACLESGAASSAAGKELLLNLAPLQAALEKKGSVRKRVEADPDVDGSGLDPSLDRFVAKLAAALAGHLELVINGKAVDPTYVEFYLSKDGGSTGALAAVHLLDASEKCPVGGWPAIFALLDALCRLHGRRMLVFTRWYPGGSFTLCIHVMAPDFKSSTQLLIGAAIGTDGKPLPLPSLVAYTVCTQLFGCSPYALAAWPRRRPRRLIFIDAPDSIVGFRLSPVQACYVTPVERNALGEGPDGEERVNGVSSHLSLGVGEWSLGHPHVVIALLHTATAEQGEDRRMLSLIGYILHRAGVQCVAMLGDRFFESARFLQWHQAETGGGTWFDEWSKQPAGAIRNVRATFEHDALHPPLPGDDDGSGLTELDATALMRRLQPKRHGIADPSRPRDPKFEARLDAASIHISHSKIH</sequence>
<dbReference type="HOGENOM" id="CLU_312035_0_0_1"/>
<dbReference type="AlphaFoldDB" id="A0A0D3K5Z9"/>